<evidence type="ECO:0000313" key="4">
    <source>
        <dbReference type="Proteomes" id="UP000270094"/>
    </source>
</evidence>
<evidence type="ECO:0000313" key="3">
    <source>
        <dbReference type="EMBL" id="VDM68145.1"/>
    </source>
</evidence>
<sequence length="276" mass="31130">MFQMLEILKTDWEDRPSSEKIMDHIYYAIFKLFPNKLSHRQLVTARGDLEERFAPGRTPSKSTQELKSRSDQNFHSVNVLCCERCYQYDCVLHAGPYDEEVKPFKRRQGERTLRPTPCGPNCHLLETTAEQWATTTNCKGTTATAKTPTSPRSRKIQTNGTPQTPPSARNGKVASYSNPTLMNILVSLLAGEKTSICIIAAEMKMICEDIGAEPKTCREIYQLASQLAQANPSLTPEQKKVLVARSIKDKHRSFRSFTWADGKGQVRVDSLLSFIV</sequence>
<proteinExistence type="predicted"/>
<feature type="compositionally biased region" description="Polar residues" evidence="1">
    <location>
        <begin position="148"/>
        <end position="162"/>
    </location>
</feature>
<name>A0A3P7KA39_STRVU</name>
<protein>
    <recommendedName>
        <fullName evidence="2">EZH1/2 MCSS domain-containing protein</fullName>
    </recommendedName>
</protein>
<evidence type="ECO:0000259" key="2">
    <source>
        <dbReference type="Pfam" id="PF21358"/>
    </source>
</evidence>
<dbReference type="AlphaFoldDB" id="A0A3P7KA39"/>
<dbReference type="Proteomes" id="UP000270094">
    <property type="component" value="Unassembled WGS sequence"/>
</dbReference>
<keyword evidence="4" id="KW-1185">Reference proteome</keyword>
<feature type="domain" description="EZH1/2 MCSS" evidence="2">
    <location>
        <begin position="70"/>
        <end position="99"/>
    </location>
</feature>
<reference evidence="3 4" key="1">
    <citation type="submission" date="2018-11" db="EMBL/GenBank/DDBJ databases">
        <authorList>
            <consortium name="Pathogen Informatics"/>
        </authorList>
    </citation>
    <scope>NUCLEOTIDE SEQUENCE [LARGE SCALE GENOMIC DNA]</scope>
</reference>
<organism evidence="3 4">
    <name type="scientific">Strongylus vulgaris</name>
    <name type="common">Blood worm</name>
    <dbReference type="NCBI Taxonomy" id="40348"/>
    <lineage>
        <taxon>Eukaryota</taxon>
        <taxon>Metazoa</taxon>
        <taxon>Ecdysozoa</taxon>
        <taxon>Nematoda</taxon>
        <taxon>Chromadorea</taxon>
        <taxon>Rhabditida</taxon>
        <taxon>Rhabditina</taxon>
        <taxon>Rhabditomorpha</taxon>
        <taxon>Strongyloidea</taxon>
        <taxon>Strongylidae</taxon>
        <taxon>Strongylus</taxon>
    </lineage>
</organism>
<dbReference type="InterPro" id="IPR048358">
    <property type="entry name" value="EZH1/2_MCSS"/>
</dbReference>
<accession>A0A3P7KA39</accession>
<dbReference type="Pfam" id="PF21358">
    <property type="entry name" value="Ezh2_MCSS"/>
    <property type="match status" value="1"/>
</dbReference>
<gene>
    <name evidence="3" type="ORF">SVUK_LOCUS3143</name>
</gene>
<evidence type="ECO:0000256" key="1">
    <source>
        <dbReference type="SAM" id="MobiDB-lite"/>
    </source>
</evidence>
<dbReference type="OrthoDB" id="6141102at2759"/>
<dbReference type="EMBL" id="UYYB01007804">
    <property type="protein sequence ID" value="VDM68145.1"/>
    <property type="molecule type" value="Genomic_DNA"/>
</dbReference>
<feature type="region of interest" description="Disordered" evidence="1">
    <location>
        <begin position="139"/>
        <end position="173"/>
    </location>
</feature>